<comment type="caution">
    <text evidence="1">The sequence shown here is derived from an EMBL/GenBank/DDBJ whole genome shotgun (WGS) entry which is preliminary data.</text>
</comment>
<dbReference type="Proteomes" id="UP000460626">
    <property type="component" value="Unassembled WGS sequence"/>
</dbReference>
<evidence type="ECO:0000313" key="2">
    <source>
        <dbReference type="Proteomes" id="UP000460626"/>
    </source>
</evidence>
<dbReference type="EMBL" id="WTYH01000001">
    <property type="protein sequence ID" value="MXO94302.1"/>
    <property type="molecule type" value="Genomic_DNA"/>
</dbReference>
<dbReference type="RefSeq" id="WP_131453537.1">
    <property type="nucleotide sequence ID" value="NZ_BMJK01000002.1"/>
</dbReference>
<accession>A0A845A4E7</accession>
<organism evidence="1 2">
    <name type="scientific">Aurantiacibacter arachoides</name>
    <dbReference type="NCBI Taxonomy" id="1850444"/>
    <lineage>
        <taxon>Bacteria</taxon>
        <taxon>Pseudomonadati</taxon>
        <taxon>Pseudomonadota</taxon>
        <taxon>Alphaproteobacteria</taxon>
        <taxon>Sphingomonadales</taxon>
        <taxon>Erythrobacteraceae</taxon>
        <taxon>Aurantiacibacter</taxon>
    </lineage>
</organism>
<sequence>MMFTQTNLTLPARDADLADDEIGAGLYVDETLVELDTGDLVAMSVKPHREPNTGGLVVCAWARAVHADGSTICDNAGEIVENEYRATFTAGDVADYGVSHLTRQVLLLMLGEPLDDDVDENGISTGPLKVSQDVATSVSIRNDLMVATIAAGGESEGAGVLFPTDPSPL</sequence>
<evidence type="ECO:0000313" key="1">
    <source>
        <dbReference type="EMBL" id="MXO94302.1"/>
    </source>
</evidence>
<proteinExistence type="predicted"/>
<dbReference type="AlphaFoldDB" id="A0A845A4E7"/>
<gene>
    <name evidence="1" type="ORF">GRI62_11915</name>
</gene>
<keyword evidence="2" id="KW-1185">Reference proteome</keyword>
<name>A0A845A4E7_9SPHN</name>
<protein>
    <submittedName>
        <fullName evidence="1">Uncharacterized protein</fullName>
    </submittedName>
</protein>
<reference evidence="1 2" key="1">
    <citation type="submission" date="2019-12" db="EMBL/GenBank/DDBJ databases">
        <title>Genomic-based taxomic classification of the family Erythrobacteraceae.</title>
        <authorList>
            <person name="Xu L."/>
        </authorList>
    </citation>
    <scope>NUCLEOTIDE SEQUENCE [LARGE SCALE GENOMIC DNA]</scope>
    <source>
        <strain evidence="1 2">RC4-10-4</strain>
    </source>
</reference>